<dbReference type="GO" id="GO:0002250">
    <property type="term" value="P:adaptive immune response"/>
    <property type="evidence" value="ECO:0007669"/>
    <property type="project" value="UniProtKB-KW"/>
</dbReference>
<keyword evidence="9" id="KW-0491">MHC II</keyword>
<feature type="signal peptide" evidence="12">
    <location>
        <begin position="1"/>
        <end position="26"/>
    </location>
</feature>
<dbReference type="AlphaFoldDB" id="A0A663MNT8"/>
<evidence type="ECO:0000256" key="4">
    <source>
        <dbReference type="ARBA" id="ARBA00022989"/>
    </source>
</evidence>
<feature type="transmembrane region" description="Helical" evidence="11">
    <location>
        <begin position="225"/>
        <end position="247"/>
    </location>
</feature>
<dbReference type="Gene3D" id="3.10.320.10">
    <property type="entry name" value="Class II Histocompatibility Antigen, M Beta Chain, Chain B, domain 1"/>
    <property type="match status" value="1"/>
</dbReference>
<reference evidence="14" key="1">
    <citation type="submission" date="2025-08" db="UniProtKB">
        <authorList>
            <consortium name="Ensembl"/>
        </authorList>
    </citation>
    <scope>IDENTIFICATION</scope>
</reference>
<keyword evidence="8" id="KW-0325">Glycoprotein</keyword>
<dbReference type="Gene3D" id="2.60.40.10">
    <property type="entry name" value="Immunoglobulins"/>
    <property type="match status" value="1"/>
</dbReference>
<dbReference type="SMART" id="SM00921">
    <property type="entry name" value="MHC_II_beta"/>
    <property type="match status" value="1"/>
</dbReference>
<sequence>METGRVLGAGAVLVALVVLRAHPAGGEEPSEVILEMGEAECQYLNGTQRVRYVQRYIHNREQYAHFDSDVGLHVADNPLGEIQAKHYNSQTQFMEHRPAEVDTFCRHNYEVLTPFLTERKVQPKVRVTPMQSSSLPQIKRLACYVTGFYPAEVEVKWFHNEWEDTERVVSTDVIPNGDWTYQVLVILETTPQRGDTYTCQVEHVSLQHPVRQRWELQSDSTRSKMLMGVGGFALGLIFLALGLGLYVRKKVSGGTLGGGPGASPVPPLTCSLCVSGCLVPRAAGTVHHPPPRSPLPAWVGVPPTLGGSASGGSVSPAGAGAEPWGRAVPRPGAHPLFSPQGS</sequence>
<dbReference type="Pfam" id="PF07654">
    <property type="entry name" value="C1-set"/>
    <property type="match status" value="1"/>
</dbReference>
<evidence type="ECO:0000313" key="15">
    <source>
        <dbReference type="Proteomes" id="UP000472269"/>
    </source>
</evidence>
<dbReference type="InterPro" id="IPR050160">
    <property type="entry name" value="MHC/Immunoglobulin"/>
</dbReference>
<dbReference type="InterPro" id="IPR003597">
    <property type="entry name" value="Ig_C1-set"/>
</dbReference>
<evidence type="ECO:0000256" key="2">
    <source>
        <dbReference type="ARBA" id="ARBA00022692"/>
    </source>
</evidence>
<evidence type="ECO:0000313" key="14">
    <source>
        <dbReference type="Ensembl" id="ENSACUP00000013286.1"/>
    </source>
</evidence>
<keyword evidence="7" id="KW-1015">Disulfide bond</keyword>
<gene>
    <name evidence="14" type="primary">LOC113481385</name>
</gene>
<dbReference type="InterPro" id="IPR011162">
    <property type="entry name" value="MHC_I/II-like_Ag-recog"/>
</dbReference>
<dbReference type="Proteomes" id="UP000472269">
    <property type="component" value="Unplaced"/>
</dbReference>
<dbReference type="PROSITE" id="PS50835">
    <property type="entry name" value="IG_LIKE"/>
    <property type="match status" value="1"/>
</dbReference>
<evidence type="ECO:0000256" key="10">
    <source>
        <dbReference type="SAM" id="MobiDB-lite"/>
    </source>
</evidence>
<dbReference type="PROSITE" id="PS00290">
    <property type="entry name" value="IG_MHC"/>
    <property type="match status" value="1"/>
</dbReference>
<dbReference type="InterPro" id="IPR000353">
    <property type="entry name" value="MHC_II_b_N"/>
</dbReference>
<evidence type="ECO:0000256" key="12">
    <source>
        <dbReference type="SAM" id="SignalP"/>
    </source>
</evidence>
<dbReference type="SUPFAM" id="SSF48726">
    <property type="entry name" value="Immunoglobulin"/>
    <property type="match status" value="1"/>
</dbReference>
<keyword evidence="5" id="KW-1064">Adaptive immunity</keyword>
<keyword evidence="6 11" id="KW-0472">Membrane</keyword>
<keyword evidence="3" id="KW-0391">Immunity</keyword>
<protein>
    <recommendedName>
        <fullName evidence="13">Ig-like domain-containing protein</fullName>
    </recommendedName>
</protein>
<dbReference type="FunFam" id="2.60.40.10:FF:000116">
    <property type="entry name" value="HLA class II histocompatibility antigen, DRB1-1 beta chain"/>
    <property type="match status" value="1"/>
</dbReference>
<dbReference type="InterPro" id="IPR003006">
    <property type="entry name" value="Ig/MHC_CS"/>
</dbReference>
<organism evidence="14 15">
    <name type="scientific">Athene cunicularia</name>
    <name type="common">Burrowing owl</name>
    <name type="synonym">Speotyto cunicularia</name>
    <dbReference type="NCBI Taxonomy" id="194338"/>
    <lineage>
        <taxon>Eukaryota</taxon>
        <taxon>Metazoa</taxon>
        <taxon>Chordata</taxon>
        <taxon>Craniata</taxon>
        <taxon>Vertebrata</taxon>
        <taxon>Euteleostomi</taxon>
        <taxon>Archelosauria</taxon>
        <taxon>Archosauria</taxon>
        <taxon>Dinosauria</taxon>
        <taxon>Saurischia</taxon>
        <taxon>Theropoda</taxon>
        <taxon>Coelurosauria</taxon>
        <taxon>Aves</taxon>
        <taxon>Neognathae</taxon>
        <taxon>Neoaves</taxon>
        <taxon>Telluraves</taxon>
        <taxon>Strigiformes</taxon>
        <taxon>Strigidae</taxon>
        <taxon>Athene</taxon>
    </lineage>
</organism>
<dbReference type="GO" id="GO:0002504">
    <property type="term" value="P:antigen processing and presentation of peptide or polysaccharide antigen via MHC class II"/>
    <property type="evidence" value="ECO:0007669"/>
    <property type="project" value="UniProtKB-KW"/>
</dbReference>
<comment type="subcellular location">
    <subcellularLocation>
        <location evidence="1">Membrane</location>
        <topology evidence="1">Single-pass type I membrane protein</topology>
    </subcellularLocation>
</comment>
<evidence type="ECO:0000256" key="8">
    <source>
        <dbReference type="ARBA" id="ARBA00023180"/>
    </source>
</evidence>
<dbReference type="PANTHER" id="PTHR19944:SF99">
    <property type="entry name" value="HLA CLASS II HISTOCOMPATIBILITY ANTIGEN, DRB1 BETA CHAIN"/>
    <property type="match status" value="1"/>
</dbReference>
<proteinExistence type="predicted"/>
<accession>A0A663MNT8</accession>
<name>A0A663MNT8_ATHCN</name>
<dbReference type="Ensembl" id="ENSACUT00000014175.1">
    <property type="protein sequence ID" value="ENSACUP00000013286.1"/>
    <property type="gene ID" value="ENSACUG00000008895.1"/>
</dbReference>
<feature type="region of interest" description="Disordered" evidence="10">
    <location>
        <begin position="308"/>
        <end position="342"/>
    </location>
</feature>
<feature type="domain" description="Ig-like" evidence="13">
    <location>
        <begin position="123"/>
        <end position="211"/>
    </location>
</feature>
<evidence type="ECO:0000256" key="7">
    <source>
        <dbReference type="ARBA" id="ARBA00023157"/>
    </source>
</evidence>
<dbReference type="PANTHER" id="PTHR19944">
    <property type="entry name" value="MHC CLASS II-RELATED"/>
    <property type="match status" value="1"/>
</dbReference>
<dbReference type="InterPro" id="IPR007110">
    <property type="entry name" value="Ig-like_dom"/>
</dbReference>
<evidence type="ECO:0000259" key="13">
    <source>
        <dbReference type="PROSITE" id="PS50835"/>
    </source>
</evidence>
<evidence type="ECO:0000256" key="11">
    <source>
        <dbReference type="SAM" id="Phobius"/>
    </source>
</evidence>
<evidence type="ECO:0000256" key="3">
    <source>
        <dbReference type="ARBA" id="ARBA00022859"/>
    </source>
</evidence>
<evidence type="ECO:0000256" key="1">
    <source>
        <dbReference type="ARBA" id="ARBA00004479"/>
    </source>
</evidence>
<dbReference type="SUPFAM" id="SSF54452">
    <property type="entry name" value="MHC antigen-recognition domain"/>
    <property type="match status" value="1"/>
</dbReference>
<dbReference type="GO" id="GO:0042613">
    <property type="term" value="C:MHC class II protein complex"/>
    <property type="evidence" value="ECO:0007669"/>
    <property type="project" value="UniProtKB-KW"/>
</dbReference>
<keyword evidence="12" id="KW-0732">Signal</keyword>
<keyword evidence="4 11" id="KW-1133">Transmembrane helix</keyword>
<keyword evidence="15" id="KW-1185">Reference proteome</keyword>
<feature type="compositionally biased region" description="Low complexity" evidence="10">
    <location>
        <begin position="311"/>
        <end position="321"/>
    </location>
</feature>
<evidence type="ECO:0000256" key="9">
    <source>
        <dbReference type="ARBA" id="ARBA00023182"/>
    </source>
</evidence>
<feature type="chain" id="PRO_5025663362" description="Ig-like domain-containing protein" evidence="12">
    <location>
        <begin position="27"/>
        <end position="342"/>
    </location>
</feature>
<dbReference type="InterPro" id="IPR014745">
    <property type="entry name" value="MHC_II_a/b_N"/>
</dbReference>
<dbReference type="InterPro" id="IPR013783">
    <property type="entry name" value="Ig-like_fold"/>
</dbReference>
<dbReference type="CDD" id="cd05766">
    <property type="entry name" value="IgC1_MHC_II_beta"/>
    <property type="match status" value="1"/>
</dbReference>
<dbReference type="SMART" id="SM00407">
    <property type="entry name" value="IGc1"/>
    <property type="match status" value="1"/>
</dbReference>
<evidence type="ECO:0000256" key="5">
    <source>
        <dbReference type="ARBA" id="ARBA00023130"/>
    </source>
</evidence>
<keyword evidence="2 11" id="KW-0812">Transmembrane</keyword>
<dbReference type="InterPro" id="IPR036179">
    <property type="entry name" value="Ig-like_dom_sf"/>
</dbReference>
<evidence type="ECO:0000256" key="6">
    <source>
        <dbReference type="ARBA" id="ARBA00023136"/>
    </source>
</evidence>
<dbReference type="Pfam" id="PF00969">
    <property type="entry name" value="MHC_II_beta"/>
    <property type="match status" value="1"/>
</dbReference>
<reference evidence="14" key="2">
    <citation type="submission" date="2025-09" db="UniProtKB">
        <authorList>
            <consortium name="Ensembl"/>
        </authorList>
    </citation>
    <scope>IDENTIFICATION</scope>
</reference>
<dbReference type="FunFam" id="3.10.320.10:FF:000001">
    <property type="entry name" value="HLA class II histocompatibility antigen, DRB1-1 beta chain"/>
    <property type="match status" value="1"/>
</dbReference>